<protein>
    <submittedName>
        <fullName evidence="2">Uncharacterized protein</fullName>
    </submittedName>
</protein>
<feature type="transmembrane region" description="Helical" evidence="1">
    <location>
        <begin position="81"/>
        <end position="99"/>
    </location>
</feature>
<evidence type="ECO:0000313" key="2">
    <source>
        <dbReference type="EMBL" id="QHT06168.1"/>
    </source>
</evidence>
<keyword evidence="1" id="KW-0812">Transmembrane</keyword>
<organism evidence="2">
    <name type="scientific">viral metagenome</name>
    <dbReference type="NCBI Taxonomy" id="1070528"/>
    <lineage>
        <taxon>unclassified sequences</taxon>
        <taxon>metagenomes</taxon>
        <taxon>organismal metagenomes</taxon>
    </lineage>
</organism>
<name>A0A6C0CNJ5_9ZZZZ</name>
<keyword evidence="1" id="KW-1133">Transmembrane helix</keyword>
<dbReference type="EMBL" id="MN739467">
    <property type="protein sequence ID" value="QHT06168.1"/>
    <property type="molecule type" value="Genomic_DNA"/>
</dbReference>
<sequence>MLDSLGWVPLALFGALVYGSYSLMLMMVHDKIRKDKIAQVGYSLILSICFGIIITPIYFLYFNVHHKEKANIVLKYIDWKIVLALLVIGLSIGPVHVLVMNAGGSIGQQTMMSLSIIPTLIGSWLFFGQVLNIKQWIGLILAGLGAFLMGSK</sequence>
<evidence type="ECO:0000256" key="1">
    <source>
        <dbReference type="SAM" id="Phobius"/>
    </source>
</evidence>
<dbReference type="SUPFAM" id="SSF103481">
    <property type="entry name" value="Multidrug resistance efflux transporter EmrE"/>
    <property type="match status" value="1"/>
</dbReference>
<reference evidence="2" key="1">
    <citation type="journal article" date="2020" name="Nature">
        <title>Giant virus diversity and host interactions through global metagenomics.</title>
        <authorList>
            <person name="Schulz F."/>
            <person name="Roux S."/>
            <person name="Paez-Espino D."/>
            <person name="Jungbluth S."/>
            <person name="Walsh D.A."/>
            <person name="Denef V.J."/>
            <person name="McMahon K.D."/>
            <person name="Konstantinidis K.T."/>
            <person name="Eloe-Fadrosh E.A."/>
            <person name="Kyrpides N.C."/>
            <person name="Woyke T."/>
        </authorList>
    </citation>
    <scope>NUCLEOTIDE SEQUENCE</scope>
    <source>
        <strain evidence="2">GVMAG-M-3300021425-30</strain>
    </source>
</reference>
<feature type="transmembrane region" description="Helical" evidence="1">
    <location>
        <begin position="40"/>
        <end position="61"/>
    </location>
</feature>
<feature type="transmembrane region" description="Helical" evidence="1">
    <location>
        <begin position="6"/>
        <end position="28"/>
    </location>
</feature>
<dbReference type="InterPro" id="IPR037185">
    <property type="entry name" value="EmrE-like"/>
</dbReference>
<dbReference type="AlphaFoldDB" id="A0A6C0CNJ5"/>
<proteinExistence type="predicted"/>
<accession>A0A6C0CNJ5</accession>
<feature type="transmembrane region" description="Helical" evidence="1">
    <location>
        <begin position="111"/>
        <end position="127"/>
    </location>
</feature>
<keyword evidence="1" id="KW-0472">Membrane</keyword>